<reference evidence="2 3" key="1">
    <citation type="submission" date="2019-07" db="EMBL/GenBank/DDBJ databases">
        <title>Whole genome shotgun sequence of Chryseobacterium lathyri NBRC 105250.</title>
        <authorList>
            <person name="Hosoyama A."/>
            <person name="Uohara A."/>
            <person name="Ohji S."/>
            <person name="Ichikawa N."/>
        </authorList>
    </citation>
    <scope>NUCLEOTIDE SEQUENCE [LARGE SCALE GENOMIC DNA]</scope>
    <source>
        <strain evidence="2 3">NBRC 105250</strain>
    </source>
</reference>
<sequence length="72" mass="7817">MKKLILVAALGVAGLASAKGNVKKMDLKAVEWCGTVTYQTSCGFPIQDSYCTSWGQQCLMDNMALLDEYFCG</sequence>
<feature type="signal peptide" evidence="1">
    <location>
        <begin position="1"/>
        <end position="18"/>
    </location>
</feature>
<dbReference type="AlphaFoldDB" id="A0A511YFT3"/>
<accession>A0A511YFT3</accession>
<name>A0A511YFT3_9FLAO</name>
<feature type="chain" id="PRO_5021733369" description="Kazal-like domain-containing protein" evidence="1">
    <location>
        <begin position="19"/>
        <end position="72"/>
    </location>
</feature>
<dbReference type="EMBL" id="BJYI01000026">
    <property type="protein sequence ID" value="GEN74067.1"/>
    <property type="molecule type" value="Genomic_DNA"/>
</dbReference>
<organism evidence="2 3">
    <name type="scientific">Chryseobacterium lathyri</name>
    <dbReference type="NCBI Taxonomy" id="395933"/>
    <lineage>
        <taxon>Bacteria</taxon>
        <taxon>Pseudomonadati</taxon>
        <taxon>Bacteroidota</taxon>
        <taxon>Flavobacteriia</taxon>
        <taxon>Flavobacteriales</taxon>
        <taxon>Weeksellaceae</taxon>
        <taxon>Chryseobacterium group</taxon>
        <taxon>Chryseobacterium</taxon>
    </lineage>
</organism>
<evidence type="ECO:0000313" key="3">
    <source>
        <dbReference type="Proteomes" id="UP000321150"/>
    </source>
</evidence>
<keyword evidence="1" id="KW-0732">Signal</keyword>
<comment type="caution">
    <text evidence="2">The sequence shown here is derived from an EMBL/GenBank/DDBJ whole genome shotgun (WGS) entry which is preliminary data.</text>
</comment>
<evidence type="ECO:0008006" key="4">
    <source>
        <dbReference type="Google" id="ProtNLM"/>
    </source>
</evidence>
<gene>
    <name evidence="2" type="ORF">CLA01_41390</name>
</gene>
<evidence type="ECO:0000313" key="2">
    <source>
        <dbReference type="EMBL" id="GEN74067.1"/>
    </source>
</evidence>
<evidence type="ECO:0000256" key="1">
    <source>
        <dbReference type="SAM" id="SignalP"/>
    </source>
</evidence>
<dbReference type="RefSeq" id="WP_111960091.1">
    <property type="nucleotide sequence ID" value="NZ_BJYI01000026.1"/>
</dbReference>
<dbReference type="Proteomes" id="UP000321150">
    <property type="component" value="Unassembled WGS sequence"/>
</dbReference>
<proteinExistence type="predicted"/>
<protein>
    <recommendedName>
        <fullName evidence="4">Kazal-like domain-containing protein</fullName>
    </recommendedName>
</protein>
<dbReference type="OrthoDB" id="1270436at2"/>